<comment type="similarity">
    <text evidence="1">Belongs to the aldo/keto reductase family.</text>
</comment>
<evidence type="ECO:0000256" key="1">
    <source>
        <dbReference type="ARBA" id="ARBA00007905"/>
    </source>
</evidence>
<evidence type="ECO:0000313" key="6">
    <source>
        <dbReference type="Proteomes" id="UP000886611"/>
    </source>
</evidence>
<dbReference type="PROSITE" id="PS00062">
    <property type="entry name" value="ALDOKETO_REDUCTASE_2"/>
    <property type="match status" value="2"/>
</dbReference>
<comment type="caution">
    <text evidence="5">The sequence shown here is derived from an EMBL/GenBank/DDBJ whole genome shotgun (WGS) entry which is preliminary data.</text>
</comment>
<dbReference type="InterPro" id="IPR020471">
    <property type="entry name" value="AKR"/>
</dbReference>
<dbReference type="PRINTS" id="PR00069">
    <property type="entry name" value="ALDKETRDTASE"/>
</dbReference>
<dbReference type="Pfam" id="PF00248">
    <property type="entry name" value="Aldo_ket_red"/>
    <property type="match status" value="2"/>
</dbReference>
<keyword evidence="6" id="KW-1185">Reference proteome</keyword>
<gene>
    <name evidence="5" type="primary">Akr1b10</name>
    <name evidence="5" type="ORF">GTO96_0004726</name>
</gene>
<dbReference type="EMBL" id="JAATIS010000220">
    <property type="protein sequence ID" value="KAG2468820.1"/>
    <property type="molecule type" value="Genomic_DNA"/>
</dbReference>
<protein>
    <submittedName>
        <fullName evidence="5">AK1BA reductase</fullName>
    </submittedName>
</protein>
<dbReference type="SUPFAM" id="SSF51430">
    <property type="entry name" value="NAD(P)-linked oxidoreductase"/>
    <property type="match status" value="2"/>
</dbReference>
<dbReference type="FunFam" id="3.20.20.100:FF:000002">
    <property type="entry name" value="2,5-diketo-D-gluconic acid reductase A"/>
    <property type="match status" value="1"/>
</dbReference>
<accession>A0A8X7XKB8</accession>
<feature type="non-terminal residue" evidence="5">
    <location>
        <position position="502"/>
    </location>
</feature>
<sequence>MEEKIKDGTVKREELFVVSKLWSTFHPKSMVRKACEKSLSDLKLSYMDLYLMHKPMGYKAGDVLFPFDDKGLVIPDNTNFLDTWEALEELVDAGLVKAIGISNFNHKQIEAILNKPDLKYKPAVNQVECHPYLTQEKLINYCQSKGICVTAYSPLASPDRPWAKPEDPSLLQDPKIKAIAQKHKKSSAQSVPTTVKDAVKVAIDLGYRHIDGAYIYKNENEIGDAIAEKIKEGVVKREDLFIVSKLWCTFHEKSAVKQACLKTLSDLRLEYLDLYLIHSPLGFKGMEELVDAGLVKAIGVSNFNHKQIESILNKPGLKYKPANNQIECHPYLTQEKLIKYCHSKGISVTAYSPLGSPDRPWAKPEEPSLLDDPAIKAIAGKHHKTSAQVLIRFHIQRNSAVIPKSVTPSRIAENFQVFDFELSKEEMETILSFNRNWRACPMRIFLLTFSTFKVIAFQLIKSEEKLKSSTTLDQQGSKPMFGHSAQDRRGRGMIPALWGQRE</sequence>
<evidence type="ECO:0000256" key="2">
    <source>
        <dbReference type="ARBA" id="ARBA00023002"/>
    </source>
</evidence>
<dbReference type="GO" id="GO:0016616">
    <property type="term" value="F:oxidoreductase activity, acting on the CH-OH group of donors, NAD or NADP as acceptor"/>
    <property type="evidence" value="ECO:0007669"/>
    <property type="project" value="UniProtKB-ARBA"/>
</dbReference>
<name>A0A8X7XKB8_POLSE</name>
<dbReference type="InterPro" id="IPR018170">
    <property type="entry name" value="Aldo/ket_reductase_CS"/>
</dbReference>
<dbReference type="Proteomes" id="UP000886611">
    <property type="component" value="Unassembled WGS sequence"/>
</dbReference>
<feature type="region of interest" description="Disordered" evidence="3">
    <location>
        <begin position="468"/>
        <end position="487"/>
    </location>
</feature>
<dbReference type="AlphaFoldDB" id="A0A8X7XKB8"/>
<organism evidence="5 6">
    <name type="scientific">Polypterus senegalus</name>
    <name type="common">Senegal bichir</name>
    <dbReference type="NCBI Taxonomy" id="55291"/>
    <lineage>
        <taxon>Eukaryota</taxon>
        <taxon>Metazoa</taxon>
        <taxon>Chordata</taxon>
        <taxon>Craniata</taxon>
        <taxon>Vertebrata</taxon>
        <taxon>Euteleostomi</taxon>
        <taxon>Actinopterygii</taxon>
        <taxon>Polypteriformes</taxon>
        <taxon>Polypteridae</taxon>
        <taxon>Polypterus</taxon>
    </lineage>
</organism>
<feature type="domain" description="NADP-dependent oxidoreductase" evidence="4">
    <location>
        <begin position="188"/>
        <end position="433"/>
    </location>
</feature>
<dbReference type="InterPro" id="IPR023210">
    <property type="entry name" value="NADP_OxRdtase_dom"/>
</dbReference>
<evidence type="ECO:0000256" key="3">
    <source>
        <dbReference type="SAM" id="MobiDB-lite"/>
    </source>
</evidence>
<dbReference type="InterPro" id="IPR036812">
    <property type="entry name" value="NAD(P)_OxRdtase_dom_sf"/>
</dbReference>
<reference evidence="5 6" key="1">
    <citation type="journal article" date="2021" name="Cell">
        <title>Tracing the genetic footprints of vertebrate landing in non-teleost ray-finned fishes.</title>
        <authorList>
            <person name="Bi X."/>
            <person name="Wang K."/>
            <person name="Yang L."/>
            <person name="Pan H."/>
            <person name="Jiang H."/>
            <person name="Wei Q."/>
            <person name="Fang M."/>
            <person name="Yu H."/>
            <person name="Zhu C."/>
            <person name="Cai Y."/>
            <person name="He Y."/>
            <person name="Gan X."/>
            <person name="Zeng H."/>
            <person name="Yu D."/>
            <person name="Zhu Y."/>
            <person name="Jiang H."/>
            <person name="Qiu Q."/>
            <person name="Yang H."/>
            <person name="Zhang Y.E."/>
            <person name="Wang W."/>
            <person name="Zhu M."/>
            <person name="He S."/>
            <person name="Zhang G."/>
        </authorList>
    </citation>
    <scope>NUCLEOTIDE SEQUENCE [LARGE SCALE GENOMIC DNA]</scope>
    <source>
        <strain evidence="5">Bchr_013</strain>
    </source>
</reference>
<dbReference type="PROSITE" id="PS00798">
    <property type="entry name" value="ALDOKETO_REDUCTASE_1"/>
    <property type="match status" value="1"/>
</dbReference>
<keyword evidence="2" id="KW-0560">Oxidoreductase</keyword>
<feature type="non-terminal residue" evidence="5">
    <location>
        <position position="1"/>
    </location>
</feature>
<feature type="domain" description="NADP-dependent oxidoreductase" evidence="4">
    <location>
        <begin position="4"/>
        <end position="161"/>
    </location>
</feature>
<feature type="compositionally biased region" description="Polar residues" evidence="3">
    <location>
        <begin position="468"/>
        <end position="477"/>
    </location>
</feature>
<evidence type="ECO:0000259" key="4">
    <source>
        <dbReference type="Pfam" id="PF00248"/>
    </source>
</evidence>
<proteinExistence type="inferred from homology"/>
<dbReference type="PANTHER" id="PTHR11732">
    <property type="entry name" value="ALDO/KETO REDUCTASE"/>
    <property type="match status" value="1"/>
</dbReference>
<evidence type="ECO:0000313" key="5">
    <source>
        <dbReference type="EMBL" id="KAG2468820.1"/>
    </source>
</evidence>
<dbReference type="PROSITE" id="PS00063">
    <property type="entry name" value="ALDOKETO_REDUCTASE_3"/>
    <property type="match status" value="1"/>
</dbReference>
<dbReference type="Gene3D" id="3.20.20.100">
    <property type="entry name" value="NADP-dependent oxidoreductase domain"/>
    <property type="match status" value="2"/>
</dbReference>